<reference evidence="9" key="1">
    <citation type="submission" date="2015-07" db="EMBL/GenBank/DDBJ databases">
        <title>Draft genome sequence of Streptomyces sp. CMAA 1322, a bacterium isolated from Caatinga biome, from dry forest semiarid of Brazil.</title>
        <authorList>
            <person name="Santos S.N."/>
            <person name="Gacesa R."/>
            <person name="Taketani R.G."/>
            <person name="Long P.F."/>
            <person name="Melo I.S."/>
        </authorList>
    </citation>
    <scope>NUCLEOTIDE SEQUENCE [LARGE SCALE GENOMIC DNA]</scope>
    <source>
        <strain evidence="9">CMAA 1322</strain>
    </source>
</reference>
<feature type="transmembrane region" description="Helical" evidence="6">
    <location>
        <begin position="156"/>
        <end position="175"/>
    </location>
</feature>
<accession>A0A0K9XI26</accession>
<sequence>MAEDILRPFAVVVGAVLVTLFVGWAADRTVREIAEHHPEAPLWRLLRRCRTPLRLVLCAALLRAGLGSAGLSRGYEDPVGRLLNLVLIGACAWLAARVATAAVEAGYARYAAGDRDPARMRRVRTQVTLIRRIVTAAICVVALAAMLLTLPGMRAVGTSVLASAGLIGVVAGVAAQSTLSNVFAGLQIAFGDMVRIGDTVVVGGEWGTVEEITLTYIVVTTWDERRITMPVSYFTGRPFENWSRGNPRMTGTVFLHLDHSAPVDLLRERLHQIVKDAPEWDGRAWSLVVTDTTPSTILVRALVTARDADDIWTLRCLVREQLVEWLRREHPYALPRITTAPAPGPADAPDRRQTPPTSEDIGPGPGPD</sequence>
<feature type="transmembrane region" description="Helical" evidence="6">
    <location>
        <begin position="6"/>
        <end position="26"/>
    </location>
</feature>
<dbReference type="GO" id="GO:0055085">
    <property type="term" value="P:transmembrane transport"/>
    <property type="evidence" value="ECO:0007669"/>
    <property type="project" value="InterPro"/>
</dbReference>
<dbReference type="STRING" id="1678637.AC230_08495"/>
<dbReference type="RefSeq" id="WP_049715448.1">
    <property type="nucleotide sequence ID" value="NZ_LFXA01000004.1"/>
</dbReference>
<dbReference type="Gene3D" id="2.30.30.60">
    <property type="match status" value="1"/>
</dbReference>
<dbReference type="Gene3D" id="1.10.287.1260">
    <property type="match status" value="1"/>
</dbReference>
<evidence type="ECO:0000256" key="6">
    <source>
        <dbReference type="SAM" id="Phobius"/>
    </source>
</evidence>
<comment type="subcellular location">
    <subcellularLocation>
        <location evidence="1">Membrane</location>
    </subcellularLocation>
</comment>
<dbReference type="InterPro" id="IPR023408">
    <property type="entry name" value="MscS_beta-dom_sf"/>
</dbReference>
<dbReference type="Pfam" id="PF00924">
    <property type="entry name" value="MS_channel_2nd"/>
    <property type="match status" value="1"/>
</dbReference>
<evidence type="ECO:0000256" key="4">
    <source>
        <dbReference type="ARBA" id="ARBA00023136"/>
    </source>
</evidence>
<proteinExistence type="predicted"/>
<feature type="transmembrane region" description="Helical" evidence="6">
    <location>
        <begin position="83"/>
        <end position="108"/>
    </location>
</feature>
<evidence type="ECO:0000256" key="1">
    <source>
        <dbReference type="ARBA" id="ARBA00004370"/>
    </source>
</evidence>
<evidence type="ECO:0000256" key="3">
    <source>
        <dbReference type="ARBA" id="ARBA00022989"/>
    </source>
</evidence>
<dbReference type="SUPFAM" id="SSF50182">
    <property type="entry name" value="Sm-like ribonucleoproteins"/>
    <property type="match status" value="1"/>
</dbReference>
<protein>
    <submittedName>
        <fullName evidence="8">Mechanosensitive ion channel protein</fullName>
    </submittedName>
</protein>
<evidence type="ECO:0000259" key="7">
    <source>
        <dbReference type="Pfam" id="PF00924"/>
    </source>
</evidence>
<evidence type="ECO:0000256" key="5">
    <source>
        <dbReference type="SAM" id="MobiDB-lite"/>
    </source>
</evidence>
<keyword evidence="4 6" id="KW-0472">Membrane</keyword>
<feature type="transmembrane region" description="Helical" evidence="6">
    <location>
        <begin position="53"/>
        <end position="71"/>
    </location>
</feature>
<dbReference type="InterPro" id="IPR010920">
    <property type="entry name" value="LSM_dom_sf"/>
</dbReference>
<keyword evidence="3 6" id="KW-1133">Transmembrane helix</keyword>
<evidence type="ECO:0000313" key="8">
    <source>
        <dbReference type="EMBL" id="KNB52686.1"/>
    </source>
</evidence>
<comment type="caution">
    <text evidence="8">The sequence shown here is derived from an EMBL/GenBank/DDBJ whole genome shotgun (WGS) entry which is preliminary data.</text>
</comment>
<keyword evidence="9" id="KW-1185">Reference proteome</keyword>
<evidence type="ECO:0000256" key="2">
    <source>
        <dbReference type="ARBA" id="ARBA00022692"/>
    </source>
</evidence>
<feature type="transmembrane region" description="Helical" evidence="6">
    <location>
        <begin position="129"/>
        <end position="150"/>
    </location>
</feature>
<organism evidence="8 9">
    <name type="scientific">Streptomyces caatingaensis</name>
    <dbReference type="NCBI Taxonomy" id="1678637"/>
    <lineage>
        <taxon>Bacteria</taxon>
        <taxon>Bacillati</taxon>
        <taxon>Actinomycetota</taxon>
        <taxon>Actinomycetes</taxon>
        <taxon>Kitasatosporales</taxon>
        <taxon>Streptomycetaceae</taxon>
        <taxon>Streptomyces</taxon>
    </lineage>
</organism>
<keyword evidence="2 6" id="KW-0812">Transmembrane</keyword>
<dbReference type="OrthoDB" id="9792218at2"/>
<dbReference type="Proteomes" id="UP000037288">
    <property type="component" value="Unassembled WGS sequence"/>
</dbReference>
<dbReference type="AlphaFoldDB" id="A0A0K9XI26"/>
<evidence type="ECO:0000313" key="9">
    <source>
        <dbReference type="Proteomes" id="UP000037288"/>
    </source>
</evidence>
<dbReference type="InterPro" id="IPR006685">
    <property type="entry name" value="MscS_channel_2nd"/>
</dbReference>
<dbReference type="EMBL" id="LFXA01000004">
    <property type="protein sequence ID" value="KNB52686.1"/>
    <property type="molecule type" value="Genomic_DNA"/>
</dbReference>
<feature type="region of interest" description="Disordered" evidence="5">
    <location>
        <begin position="336"/>
        <end position="368"/>
    </location>
</feature>
<feature type="domain" description="Mechanosensitive ion channel MscS" evidence="7">
    <location>
        <begin position="178"/>
        <end position="244"/>
    </location>
</feature>
<dbReference type="GO" id="GO:0016020">
    <property type="term" value="C:membrane"/>
    <property type="evidence" value="ECO:0007669"/>
    <property type="project" value="UniProtKB-SubCell"/>
</dbReference>
<dbReference type="PANTHER" id="PTHR30566">
    <property type="entry name" value="YNAI-RELATED MECHANOSENSITIVE ION CHANNEL"/>
    <property type="match status" value="1"/>
</dbReference>
<name>A0A0K9XI26_9ACTN</name>
<gene>
    <name evidence="8" type="ORF">AC230_08495</name>
</gene>
<dbReference type="PANTHER" id="PTHR30566:SF25">
    <property type="entry name" value="INNER MEMBRANE PROTEIN"/>
    <property type="match status" value="1"/>
</dbReference>
<dbReference type="PATRIC" id="fig|1678637.3.peg.1842"/>